<dbReference type="SUPFAM" id="SSF53681">
    <property type="entry name" value="Aspartate/glutamate racemase"/>
    <property type="match status" value="1"/>
</dbReference>
<dbReference type="RefSeq" id="WP_019231951.1">
    <property type="nucleotide sequence ID" value="NZ_CAAAHR010000039.1"/>
</dbReference>
<protein>
    <recommendedName>
        <fullName evidence="4">DrrA phosphatidylinositol 4-phosphate binding domain-containing protein</fullName>
    </recommendedName>
</protein>
<organism evidence="2 3">
    <name type="scientific">Legionella anisa</name>
    <dbReference type="NCBI Taxonomy" id="28082"/>
    <lineage>
        <taxon>Bacteria</taxon>
        <taxon>Pseudomonadati</taxon>
        <taxon>Pseudomonadota</taxon>
        <taxon>Gammaproteobacteria</taxon>
        <taxon>Legionellales</taxon>
        <taxon>Legionellaceae</taxon>
        <taxon>Legionella</taxon>
    </lineage>
</organism>
<keyword evidence="3" id="KW-1185">Reference proteome</keyword>
<sequence length="558" mass="63905">MPHPNNYRPFDPPNDKSPPPKVWAQAVLPDILALGRQKIALFNNFPPEYVDYYKALQEAIAKHHPDEQDRPLICLDIIGRKRKNERPLDEADPRPQEDDGRSPEDSMEAAPKLQEDDGREKAPEKPKVVRYFADIRMAGGTGPLSDATALENLVRQMSKIGHAPLNQETREQIAERMENFSGVMYSMPPPRDKKRLALEGRTYKNLYRDAREDLPCTSLHILTNTGHSNKWVFSWDLFLGQKKFGDVDDMTVKVARRIEDEARNNERVLILGTHEADKKKLYPNLLSNRSIEAILPTGKFGRHDAKLYLQSIIDQTKAGRVHAHMPGEPRTCGQAFVDFVVAYAKATRCTSLLFSCTELPMLLHTPASANQTYFDILKEELAKLNVDFKYYDTEELFVEEMATKSLSLQKHPEIRSTFSFRGESSTYHHLHTKLNEVRDTIEQHCHKFIGTKDEKQKQKRNVLMATLKYFDDGDLSALARVMKENPRYEESSTKSKTLELVSTGIHLMKDIEREKAKFDSFKVMREDLQEGRAQALENALPPDEGKEPYDDQAQARLA</sequence>
<dbReference type="InterPro" id="IPR001920">
    <property type="entry name" value="Asp/Glu_race"/>
</dbReference>
<feature type="compositionally biased region" description="Basic and acidic residues" evidence="1">
    <location>
        <begin position="113"/>
        <end position="126"/>
    </location>
</feature>
<evidence type="ECO:0008006" key="4">
    <source>
        <dbReference type="Google" id="ProtNLM"/>
    </source>
</evidence>
<dbReference type="EMBL" id="NBTX02000004">
    <property type="protein sequence ID" value="PNL61450.1"/>
    <property type="molecule type" value="Genomic_DNA"/>
</dbReference>
<dbReference type="GO" id="GO:0016855">
    <property type="term" value="F:racemase and epimerase activity, acting on amino acids and derivatives"/>
    <property type="evidence" value="ECO:0007669"/>
    <property type="project" value="InterPro"/>
</dbReference>
<feature type="region of interest" description="Disordered" evidence="1">
    <location>
        <begin position="533"/>
        <end position="558"/>
    </location>
</feature>
<dbReference type="Gene3D" id="3.40.50.1860">
    <property type="match status" value="1"/>
</dbReference>
<dbReference type="GeneID" id="98066254"/>
<evidence type="ECO:0000313" key="2">
    <source>
        <dbReference type="EMBL" id="PNL61450.1"/>
    </source>
</evidence>
<feature type="region of interest" description="Disordered" evidence="1">
    <location>
        <begin position="1"/>
        <end position="22"/>
    </location>
</feature>
<dbReference type="AlphaFoldDB" id="A0AAX0WU45"/>
<evidence type="ECO:0000313" key="3">
    <source>
        <dbReference type="Proteomes" id="UP000192511"/>
    </source>
</evidence>
<reference evidence="2" key="1">
    <citation type="submission" date="2017-12" db="EMBL/GenBank/DDBJ databases">
        <title>FDA dAtabase for Regulatory Grade micrObial Sequences (FDA-ARGOS): Supporting development and validation of Infectious Disease Dx tests.</title>
        <authorList>
            <person name="Kerrigan L."/>
            <person name="Tallon L.J."/>
            <person name="Sadzewicz L."/>
            <person name="Sengamalay N."/>
            <person name="Ott S."/>
            <person name="Godinez A."/>
            <person name="Nagaraj S."/>
            <person name="Vavikolanu K."/>
            <person name="Vyas G."/>
            <person name="Nadendla S."/>
            <person name="Aluvathingal J."/>
            <person name="Sichtig H."/>
        </authorList>
    </citation>
    <scope>NUCLEOTIDE SEQUENCE [LARGE SCALE GENOMIC DNA]</scope>
    <source>
        <strain evidence="2">FDAARGOS_200</strain>
    </source>
</reference>
<feature type="compositionally biased region" description="Pro residues" evidence="1">
    <location>
        <begin position="10"/>
        <end position="21"/>
    </location>
</feature>
<evidence type="ECO:0000256" key="1">
    <source>
        <dbReference type="SAM" id="MobiDB-lite"/>
    </source>
</evidence>
<feature type="compositionally biased region" description="Basic and acidic residues" evidence="1">
    <location>
        <begin position="85"/>
        <end position="104"/>
    </location>
</feature>
<feature type="region of interest" description="Disordered" evidence="1">
    <location>
        <begin position="84"/>
        <end position="126"/>
    </location>
</feature>
<accession>A0AAX0WU45</accession>
<dbReference type="Proteomes" id="UP000192511">
    <property type="component" value="Unassembled WGS sequence"/>
</dbReference>
<gene>
    <name evidence="2" type="ORF">A6J39_009620</name>
</gene>
<proteinExistence type="predicted"/>
<comment type="caution">
    <text evidence="2">The sequence shown here is derived from an EMBL/GenBank/DDBJ whole genome shotgun (WGS) entry which is preliminary data.</text>
</comment>
<name>A0AAX0WU45_9GAMM</name>